<feature type="transmembrane region" description="Helical" evidence="1">
    <location>
        <begin position="12"/>
        <end position="39"/>
    </location>
</feature>
<accession>A0A4R6FDR0</accession>
<evidence type="ECO:0000313" key="2">
    <source>
        <dbReference type="EMBL" id="TDN78800.1"/>
    </source>
</evidence>
<dbReference type="Proteomes" id="UP000295493">
    <property type="component" value="Unassembled WGS sequence"/>
</dbReference>
<keyword evidence="1" id="KW-1133">Transmembrane helix</keyword>
<gene>
    <name evidence="2" type="ORF">EV664_11564</name>
</gene>
<name>A0A4R6FDR0_9SPHN</name>
<reference evidence="2 3" key="1">
    <citation type="submission" date="2019-03" db="EMBL/GenBank/DDBJ databases">
        <title>Genomic Encyclopedia of Type Strains, Phase IV (KMG-IV): sequencing the most valuable type-strain genomes for metagenomic binning, comparative biology and taxonomic classification.</title>
        <authorList>
            <person name="Goeker M."/>
        </authorList>
    </citation>
    <scope>NUCLEOTIDE SEQUENCE [LARGE SCALE GENOMIC DNA]</scope>
    <source>
        <strain evidence="2 3">DSM 25059</strain>
    </source>
</reference>
<evidence type="ECO:0000256" key="1">
    <source>
        <dbReference type="SAM" id="Phobius"/>
    </source>
</evidence>
<protein>
    <submittedName>
        <fullName evidence="2">Uncharacterized protein</fullName>
    </submittedName>
</protein>
<keyword evidence="1" id="KW-0812">Transmembrane</keyword>
<dbReference type="RefSeq" id="WP_162848891.1">
    <property type="nucleotide sequence ID" value="NZ_BMLU01000014.1"/>
</dbReference>
<evidence type="ECO:0000313" key="3">
    <source>
        <dbReference type="Proteomes" id="UP000295493"/>
    </source>
</evidence>
<organism evidence="2 3">
    <name type="scientific">Stakelama pacifica</name>
    <dbReference type="NCBI Taxonomy" id="517720"/>
    <lineage>
        <taxon>Bacteria</taxon>
        <taxon>Pseudomonadati</taxon>
        <taxon>Pseudomonadota</taxon>
        <taxon>Alphaproteobacteria</taxon>
        <taxon>Sphingomonadales</taxon>
        <taxon>Sphingomonadaceae</taxon>
        <taxon>Stakelama</taxon>
    </lineage>
</organism>
<proteinExistence type="predicted"/>
<sequence length="52" mass="5362">METTQSLTIGRMLATAAGVVLVGLVVALAYLSIFGWLAWNALTPDKATPTGA</sequence>
<keyword evidence="3" id="KW-1185">Reference proteome</keyword>
<dbReference type="AlphaFoldDB" id="A0A4R6FDR0"/>
<comment type="caution">
    <text evidence="2">The sequence shown here is derived from an EMBL/GenBank/DDBJ whole genome shotgun (WGS) entry which is preliminary data.</text>
</comment>
<dbReference type="EMBL" id="SNWD01000015">
    <property type="protein sequence ID" value="TDN78800.1"/>
    <property type="molecule type" value="Genomic_DNA"/>
</dbReference>
<keyword evidence="1" id="KW-0472">Membrane</keyword>